<proteinExistence type="inferred from homology"/>
<dbReference type="EMBL" id="MLJW01000141">
    <property type="protein sequence ID" value="OIQ96919.1"/>
    <property type="molecule type" value="Genomic_DNA"/>
</dbReference>
<feature type="transmembrane region" description="Helical" evidence="10">
    <location>
        <begin position="145"/>
        <end position="162"/>
    </location>
</feature>
<dbReference type="EC" id="2.5.1.-" evidence="11"/>
<feature type="transmembrane region" description="Helical" evidence="10">
    <location>
        <begin position="168"/>
        <end position="184"/>
    </location>
</feature>
<keyword evidence="4" id="KW-1003">Cell membrane</keyword>
<evidence type="ECO:0000256" key="9">
    <source>
        <dbReference type="ARBA" id="ARBA00023136"/>
    </source>
</evidence>
<dbReference type="GO" id="GO:0008412">
    <property type="term" value="F:4-hydroxybenzoate polyprenyltransferase activity"/>
    <property type="evidence" value="ECO:0007669"/>
    <property type="project" value="TreeGrafter"/>
</dbReference>
<evidence type="ECO:0000256" key="10">
    <source>
        <dbReference type="SAM" id="Phobius"/>
    </source>
</evidence>
<keyword evidence="8 10" id="KW-1133">Transmembrane helix</keyword>
<accession>A0A1J5RY75</accession>
<feature type="transmembrane region" description="Helical" evidence="10">
    <location>
        <begin position="97"/>
        <end position="114"/>
    </location>
</feature>
<protein>
    <submittedName>
        <fullName evidence="11">4-hydroxybenzoate octaprenyltransferase</fullName>
        <ecNumber evidence="11">2.5.1.-</ecNumber>
    </submittedName>
</protein>
<keyword evidence="6 10" id="KW-0812">Transmembrane</keyword>
<evidence type="ECO:0000256" key="3">
    <source>
        <dbReference type="ARBA" id="ARBA00005985"/>
    </source>
</evidence>
<comment type="subcellular location">
    <subcellularLocation>
        <location evidence="2">Membrane</location>
        <topology evidence="2">Multi-pass membrane protein</topology>
    </subcellularLocation>
</comment>
<sequence>MTKLQTIIQKLDAYERLMRLDKPIGILLLLWPTLCALLIAGQGRPDWIIVLVFVTGTVLMRSAGCVMNDIADSKYDGLVERTQHRPLANSEVSKKEAYILTMVLSLIAFGLVLFLNTLTIKLSVVALFLAASYPLTKRFLAIPQAYLGIAFGFGIPMAFAAIRGFVPPVAWILLLANVFWAIAYDTEYAMVDRDDDLKIGIQSSAITFGSLDVFAVMVCYALTVALLALSGYWLKLGIIYYVGLTMAISVAISHYFLIRTREKSNCFKAFLGNNWFGFFVFLGLITQYLV</sequence>
<evidence type="ECO:0000256" key="4">
    <source>
        <dbReference type="ARBA" id="ARBA00022475"/>
    </source>
</evidence>
<comment type="similarity">
    <text evidence="3">Belongs to the UbiA prenyltransferase family.</text>
</comment>
<feature type="transmembrane region" description="Helical" evidence="10">
    <location>
        <begin position="270"/>
        <end position="289"/>
    </location>
</feature>
<evidence type="ECO:0000256" key="8">
    <source>
        <dbReference type="ARBA" id="ARBA00022989"/>
    </source>
</evidence>
<comment type="caution">
    <text evidence="11">The sequence shown here is derived from an EMBL/GenBank/DDBJ whole genome shotgun (WGS) entry which is preliminary data.</text>
</comment>
<organism evidence="11">
    <name type="scientific">mine drainage metagenome</name>
    <dbReference type="NCBI Taxonomy" id="410659"/>
    <lineage>
        <taxon>unclassified sequences</taxon>
        <taxon>metagenomes</taxon>
        <taxon>ecological metagenomes</taxon>
    </lineage>
</organism>
<name>A0A1J5RY75_9ZZZZ</name>
<reference evidence="11" key="1">
    <citation type="submission" date="2016-10" db="EMBL/GenBank/DDBJ databases">
        <title>Sequence of Gallionella enrichment culture.</title>
        <authorList>
            <person name="Poehlein A."/>
            <person name="Muehling M."/>
            <person name="Daniel R."/>
        </authorList>
    </citation>
    <scope>NUCLEOTIDE SEQUENCE</scope>
</reference>
<evidence type="ECO:0000256" key="7">
    <source>
        <dbReference type="ARBA" id="ARBA00022842"/>
    </source>
</evidence>
<evidence type="ECO:0000256" key="6">
    <source>
        <dbReference type="ARBA" id="ARBA00022692"/>
    </source>
</evidence>
<keyword evidence="5 11" id="KW-0808">Transferase</keyword>
<keyword evidence="9 10" id="KW-0472">Membrane</keyword>
<dbReference type="Gene3D" id="1.10.357.140">
    <property type="entry name" value="UbiA prenyltransferase"/>
    <property type="match status" value="1"/>
</dbReference>
<dbReference type="FunFam" id="1.10.357.140:FF:000002">
    <property type="entry name" value="4-hydroxybenzoate octaprenyltransferase"/>
    <property type="match status" value="1"/>
</dbReference>
<dbReference type="InterPro" id="IPR044878">
    <property type="entry name" value="UbiA_sf"/>
</dbReference>
<dbReference type="GO" id="GO:0005886">
    <property type="term" value="C:plasma membrane"/>
    <property type="evidence" value="ECO:0007669"/>
    <property type="project" value="TreeGrafter"/>
</dbReference>
<evidence type="ECO:0000313" key="11">
    <source>
        <dbReference type="EMBL" id="OIQ96919.1"/>
    </source>
</evidence>
<dbReference type="GO" id="GO:0006744">
    <property type="term" value="P:ubiquinone biosynthetic process"/>
    <property type="evidence" value="ECO:0007669"/>
    <property type="project" value="TreeGrafter"/>
</dbReference>
<dbReference type="CDD" id="cd13959">
    <property type="entry name" value="PT_UbiA_COQ2"/>
    <property type="match status" value="1"/>
</dbReference>
<dbReference type="AlphaFoldDB" id="A0A1J5RY75"/>
<dbReference type="NCBIfam" id="TIGR01474">
    <property type="entry name" value="ubiA_proteo"/>
    <property type="match status" value="1"/>
</dbReference>
<evidence type="ECO:0000256" key="2">
    <source>
        <dbReference type="ARBA" id="ARBA00004141"/>
    </source>
</evidence>
<dbReference type="PANTHER" id="PTHR11048">
    <property type="entry name" value="PRENYLTRANSFERASES"/>
    <property type="match status" value="1"/>
</dbReference>
<feature type="transmembrane region" description="Helical" evidence="10">
    <location>
        <begin position="205"/>
        <end position="232"/>
    </location>
</feature>
<dbReference type="FunFam" id="1.20.120.1780:FF:000001">
    <property type="entry name" value="4-hydroxybenzoate octaprenyltransferase"/>
    <property type="match status" value="1"/>
</dbReference>
<gene>
    <name evidence="11" type="primary">ubiA_7</name>
    <name evidence="11" type="ORF">GALL_211160</name>
</gene>
<dbReference type="HAMAP" id="MF_01635">
    <property type="entry name" value="UbiA"/>
    <property type="match status" value="1"/>
</dbReference>
<evidence type="ECO:0000256" key="5">
    <source>
        <dbReference type="ARBA" id="ARBA00022679"/>
    </source>
</evidence>
<feature type="transmembrane region" description="Helical" evidence="10">
    <location>
        <begin position="24"/>
        <end position="41"/>
    </location>
</feature>
<dbReference type="Gene3D" id="1.20.120.1780">
    <property type="entry name" value="UbiA prenyltransferase"/>
    <property type="match status" value="1"/>
</dbReference>
<keyword evidence="7" id="KW-0460">Magnesium</keyword>
<feature type="transmembrane region" description="Helical" evidence="10">
    <location>
        <begin position="238"/>
        <end position="258"/>
    </location>
</feature>
<dbReference type="InterPro" id="IPR000537">
    <property type="entry name" value="UbiA_prenyltransferase"/>
</dbReference>
<dbReference type="InterPro" id="IPR039653">
    <property type="entry name" value="Prenyltransferase"/>
</dbReference>
<comment type="cofactor">
    <cofactor evidence="1">
        <name>Mg(2+)</name>
        <dbReference type="ChEBI" id="CHEBI:18420"/>
    </cofactor>
</comment>
<dbReference type="Pfam" id="PF01040">
    <property type="entry name" value="UbiA"/>
    <property type="match status" value="1"/>
</dbReference>
<evidence type="ECO:0000256" key="1">
    <source>
        <dbReference type="ARBA" id="ARBA00001946"/>
    </source>
</evidence>
<dbReference type="InterPro" id="IPR006370">
    <property type="entry name" value="HB_polyprenyltransferase-like"/>
</dbReference>
<dbReference type="PANTHER" id="PTHR11048:SF28">
    <property type="entry name" value="4-HYDROXYBENZOATE POLYPRENYLTRANSFERASE, MITOCHONDRIAL"/>
    <property type="match status" value="1"/>
</dbReference>